<dbReference type="Gene3D" id="3.60.10.10">
    <property type="entry name" value="Endonuclease/exonuclease/phosphatase"/>
    <property type="match status" value="1"/>
</dbReference>
<dbReference type="InParanoid" id="A0A2J7PRG8"/>
<keyword evidence="2" id="KW-1185">Reference proteome</keyword>
<dbReference type="SUPFAM" id="SSF56219">
    <property type="entry name" value="DNase I-like"/>
    <property type="match status" value="1"/>
</dbReference>
<evidence type="ECO:0000313" key="2">
    <source>
        <dbReference type="Proteomes" id="UP000235965"/>
    </source>
</evidence>
<protein>
    <recommendedName>
        <fullName evidence="3">Endonuclease/exonuclease/phosphatase domain-containing protein</fullName>
    </recommendedName>
</protein>
<reference evidence="1 2" key="1">
    <citation type="submission" date="2017-12" db="EMBL/GenBank/DDBJ databases">
        <title>Hemimetabolous genomes reveal molecular basis of termite eusociality.</title>
        <authorList>
            <person name="Harrison M.C."/>
            <person name="Jongepier E."/>
            <person name="Robertson H.M."/>
            <person name="Arning N."/>
            <person name="Bitard-Feildel T."/>
            <person name="Chao H."/>
            <person name="Childers C.P."/>
            <person name="Dinh H."/>
            <person name="Doddapaneni H."/>
            <person name="Dugan S."/>
            <person name="Gowin J."/>
            <person name="Greiner C."/>
            <person name="Han Y."/>
            <person name="Hu H."/>
            <person name="Hughes D.S.T."/>
            <person name="Huylmans A.-K."/>
            <person name="Kemena C."/>
            <person name="Kremer L.P.M."/>
            <person name="Lee S.L."/>
            <person name="Lopez-Ezquerra A."/>
            <person name="Mallet L."/>
            <person name="Monroy-Kuhn J.M."/>
            <person name="Moser A."/>
            <person name="Murali S.C."/>
            <person name="Muzny D.M."/>
            <person name="Otani S."/>
            <person name="Piulachs M.-D."/>
            <person name="Poelchau M."/>
            <person name="Qu J."/>
            <person name="Schaub F."/>
            <person name="Wada-Katsumata A."/>
            <person name="Worley K.C."/>
            <person name="Xie Q."/>
            <person name="Ylla G."/>
            <person name="Poulsen M."/>
            <person name="Gibbs R.A."/>
            <person name="Schal C."/>
            <person name="Richards S."/>
            <person name="Belles X."/>
            <person name="Korb J."/>
            <person name="Bornberg-Bauer E."/>
        </authorList>
    </citation>
    <scope>NUCLEOTIDE SEQUENCE [LARGE SCALE GENOMIC DNA]</scope>
    <source>
        <tissue evidence="1">Whole body</tissue>
    </source>
</reference>
<dbReference type="AlphaFoldDB" id="A0A2J7PRG8"/>
<organism evidence="1 2">
    <name type="scientific">Cryptotermes secundus</name>
    <dbReference type="NCBI Taxonomy" id="105785"/>
    <lineage>
        <taxon>Eukaryota</taxon>
        <taxon>Metazoa</taxon>
        <taxon>Ecdysozoa</taxon>
        <taxon>Arthropoda</taxon>
        <taxon>Hexapoda</taxon>
        <taxon>Insecta</taxon>
        <taxon>Pterygota</taxon>
        <taxon>Neoptera</taxon>
        <taxon>Polyneoptera</taxon>
        <taxon>Dictyoptera</taxon>
        <taxon>Blattodea</taxon>
        <taxon>Blattoidea</taxon>
        <taxon>Termitoidae</taxon>
        <taxon>Kalotermitidae</taxon>
        <taxon>Cryptotermitinae</taxon>
        <taxon>Cryptotermes</taxon>
    </lineage>
</organism>
<dbReference type="Proteomes" id="UP000235965">
    <property type="component" value="Unassembled WGS sequence"/>
</dbReference>
<proteinExistence type="predicted"/>
<evidence type="ECO:0008006" key="3">
    <source>
        <dbReference type="Google" id="ProtNLM"/>
    </source>
</evidence>
<dbReference type="STRING" id="105785.A0A2J7PRG8"/>
<comment type="caution">
    <text evidence="1">The sequence shown here is derived from an EMBL/GenBank/DDBJ whole genome shotgun (WGS) entry which is preliminary data.</text>
</comment>
<sequence length="254" mass="28935">MRYGAWIVRSMYRACSLRAVTEEISICKLDLVGVQEATWDGGGTEPAGKCTFFYGKGNENHEVGTGFCVHKGIISAVKRAEFYMFYGDLDCVFDKFPKYPVKILLGDFNAKVGREDIFKQTVGNERSHKISNNNGVRVVNFVISKNLAVKSTTFPHRKIHKFAWTSPDGKTHSQVDRISGMKREYLEDKIDELGTNSKNKNISGLNSVVNDFKEYSEMVHKLFIEFKKAYDPVRRKVLYNIVIEFGVPMKVLFC</sequence>
<name>A0A2J7PRG8_9NEOP</name>
<dbReference type="InterPro" id="IPR036691">
    <property type="entry name" value="Endo/exonu/phosph_ase_sf"/>
</dbReference>
<accession>A0A2J7PRG8</accession>
<evidence type="ECO:0000313" key="1">
    <source>
        <dbReference type="EMBL" id="PNF18927.1"/>
    </source>
</evidence>
<gene>
    <name evidence="1" type="ORF">B7P43_G15787</name>
</gene>
<dbReference type="EMBL" id="NEVH01021966">
    <property type="protein sequence ID" value="PNF18927.1"/>
    <property type="molecule type" value="Genomic_DNA"/>
</dbReference>